<gene>
    <name evidence="1" type="ORF">DOS83_06930</name>
</gene>
<dbReference type="RefSeq" id="WP_116094415.1">
    <property type="nucleotide sequence ID" value="NZ_QKXQ01000326.1"/>
</dbReference>
<accession>A0A3E0IPE0</accession>
<organism evidence="1 2">
    <name type="scientific">Staphylococcus felis</name>
    <dbReference type="NCBI Taxonomy" id="46127"/>
    <lineage>
        <taxon>Bacteria</taxon>
        <taxon>Bacillati</taxon>
        <taxon>Bacillota</taxon>
        <taxon>Bacilli</taxon>
        <taxon>Bacillales</taxon>
        <taxon>Staphylococcaceae</taxon>
        <taxon>Staphylococcus</taxon>
    </lineage>
</organism>
<dbReference type="Proteomes" id="UP000256562">
    <property type="component" value="Unassembled WGS sequence"/>
</dbReference>
<protein>
    <submittedName>
        <fullName evidence="1">Uncharacterized protein</fullName>
    </submittedName>
</protein>
<dbReference type="OrthoDB" id="2937043at2"/>
<evidence type="ECO:0000313" key="1">
    <source>
        <dbReference type="EMBL" id="REH94954.1"/>
    </source>
</evidence>
<dbReference type="EMBL" id="QKXQ01000326">
    <property type="protein sequence ID" value="REH94954.1"/>
    <property type="molecule type" value="Genomic_DNA"/>
</dbReference>
<name>A0A3E0IPE0_9STAP</name>
<comment type="caution">
    <text evidence="1">The sequence shown here is derived from an EMBL/GenBank/DDBJ whole genome shotgun (WGS) entry which is preliminary data.</text>
</comment>
<dbReference type="AlphaFoldDB" id="A0A3E0IPE0"/>
<evidence type="ECO:0000313" key="2">
    <source>
        <dbReference type="Proteomes" id="UP000256562"/>
    </source>
</evidence>
<proteinExistence type="predicted"/>
<reference evidence="1 2" key="1">
    <citation type="journal article" date="2018" name="Vet. Microbiol.">
        <title>Characterisation of Staphylococcus felis isolated from cats using whole genome sequencing.</title>
        <authorList>
            <person name="Worthing K."/>
            <person name="Pang S."/>
            <person name="Trott D.J."/>
            <person name="Abraham S."/>
            <person name="Coombs G.W."/>
            <person name="Jordan D."/>
            <person name="McIntyre L."/>
            <person name="Davies M.R."/>
            <person name="Norris J."/>
        </authorList>
    </citation>
    <scope>NUCLEOTIDE SEQUENCE [LARGE SCALE GENOMIC DNA]</scope>
    <source>
        <strain evidence="1 2">F9</strain>
    </source>
</reference>
<sequence length="111" mass="12907">MINNEVLAMMKNFKNSFINCNGEIILDIESNSYFSLNGCETKLDLVIKFIHFVSRDCVKGTPLKTQNKLKYGFSTYIRRNISDEEFEYMYDKYGNGCNKDTVKEYAKGLIK</sequence>